<dbReference type="InterPro" id="IPR041698">
    <property type="entry name" value="Methyltransf_25"/>
</dbReference>
<feature type="domain" description="Methyltransferase" evidence="1">
    <location>
        <begin position="45"/>
        <end position="142"/>
    </location>
</feature>
<comment type="caution">
    <text evidence="2">The sequence shown here is derived from an EMBL/GenBank/DDBJ whole genome shotgun (WGS) entry which is preliminary data.</text>
</comment>
<accession>A0A9P6N260</accession>
<evidence type="ECO:0000313" key="3">
    <source>
        <dbReference type="Proteomes" id="UP000703661"/>
    </source>
</evidence>
<organism evidence="2 3">
    <name type="scientific">Entomortierella chlamydospora</name>
    <dbReference type="NCBI Taxonomy" id="101097"/>
    <lineage>
        <taxon>Eukaryota</taxon>
        <taxon>Fungi</taxon>
        <taxon>Fungi incertae sedis</taxon>
        <taxon>Mucoromycota</taxon>
        <taxon>Mortierellomycotina</taxon>
        <taxon>Mortierellomycetes</taxon>
        <taxon>Mortierellales</taxon>
        <taxon>Mortierellaceae</taxon>
        <taxon>Entomortierella</taxon>
    </lineage>
</organism>
<dbReference type="Proteomes" id="UP000703661">
    <property type="component" value="Unassembled WGS sequence"/>
</dbReference>
<evidence type="ECO:0000259" key="1">
    <source>
        <dbReference type="Pfam" id="PF13649"/>
    </source>
</evidence>
<dbReference type="PANTHER" id="PTHR43591">
    <property type="entry name" value="METHYLTRANSFERASE"/>
    <property type="match status" value="1"/>
</dbReference>
<evidence type="ECO:0000313" key="2">
    <source>
        <dbReference type="EMBL" id="KAG0022096.1"/>
    </source>
</evidence>
<dbReference type="CDD" id="cd02440">
    <property type="entry name" value="AdoMet_MTases"/>
    <property type="match status" value="1"/>
</dbReference>
<dbReference type="PANTHER" id="PTHR43591:SF57">
    <property type="entry name" value="METHYLTRANSFERASE DOMAIN-CONTAINING PROTEIN-RELATED"/>
    <property type="match status" value="1"/>
</dbReference>
<keyword evidence="3" id="KW-1185">Reference proteome</keyword>
<sequence length="290" mass="32174">MDNPQGWTRTKDDYVDWAHANTLPHAQKAIEVTPVPVNKKPLRLLDVACGTGVVTETLAQKYPDVKDAVILATDFAQGMVDHVEMNKRNRGWENVEAMVMDATAMDLPDSSMDVIYCVFGVMLMPSSEKALSEMYRVLEEGGSVSIVTWHSQDVFSIFGEASAKVNASAQKSDASSIEEETAKVLAAPTGGRPQAAKTWMDLEFCQEKLEAAGFKDVKGFQEKGVFKIRDIKGYMGMVVRNPGMATMAANWSPEQVQEFQDIAIRLIKEKYGDQEEYAMNVVSNILYARK</sequence>
<gene>
    <name evidence="2" type="ORF">BGZ80_001074</name>
</gene>
<reference evidence="2" key="1">
    <citation type="journal article" date="2020" name="Fungal Divers.">
        <title>Resolving the Mortierellaceae phylogeny through synthesis of multi-gene phylogenetics and phylogenomics.</title>
        <authorList>
            <person name="Vandepol N."/>
            <person name="Liber J."/>
            <person name="Desiro A."/>
            <person name="Na H."/>
            <person name="Kennedy M."/>
            <person name="Barry K."/>
            <person name="Grigoriev I.V."/>
            <person name="Miller A.N."/>
            <person name="O'Donnell K."/>
            <person name="Stajich J.E."/>
            <person name="Bonito G."/>
        </authorList>
    </citation>
    <scope>NUCLEOTIDE SEQUENCE</scope>
    <source>
        <strain evidence="2">NRRL 2769</strain>
    </source>
</reference>
<dbReference type="InterPro" id="IPR029063">
    <property type="entry name" value="SAM-dependent_MTases_sf"/>
</dbReference>
<dbReference type="SUPFAM" id="SSF53335">
    <property type="entry name" value="S-adenosyl-L-methionine-dependent methyltransferases"/>
    <property type="match status" value="1"/>
</dbReference>
<dbReference type="EMBL" id="JAAAID010000124">
    <property type="protein sequence ID" value="KAG0022096.1"/>
    <property type="molecule type" value="Genomic_DNA"/>
</dbReference>
<dbReference type="OrthoDB" id="2013972at2759"/>
<name>A0A9P6N260_9FUNG</name>
<dbReference type="Gene3D" id="3.40.50.150">
    <property type="entry name" value="Vaccinia Virus protein VP39"/>
    <property type="match status" value="1"/>
</dbReference>
<dbReference type="AlphaFoldDB" id="A0A9P6N260"/>
<proteinExistence type="predicted"/>
<dbReference type="GO" id="GO:0008168">
    <property type="term" value="F:methyltransferase activity"/>
    <property type="evidence" value="ECO:0007669"/>
    <property type="project" value="TreeGrafter"/>
</dbReference>
<dbReference type="Pfam" id="PF13649">
    <property type="entry name" value="Methyltransf_25"/>
    <property type="match status" value="1"/>
</dbReference>
<protein>
    <recommendedName>
        <fullName evidence="1">Methyltransferase domain-containing protein</fullName>
    </recommendedName>
</protein>